<proteinExistence type="predicted"/>
<evidence type="ECO:0000313" key="2">
    <source>
        <dbReference type="Proteomes" id="UP000246483"/>
    </source>
</evidence>
<organism evidence="1 2">
    <name type="scientific">Melaminivora alkalimesophila</name>
    <dbReference type="NCBI Taxonomy" id="1165852"/>
    <lineage>
        <taxon>Bacteria</taxon>
        <taxon>Pseudomonadati</taxon>
        <taxon>Pseudomonadota</taxon>
        <taxon>Betaproteobacteria</taxon>
        <taxon>Burkholderiales</taxon>
        <taxon>Comamonadaceae</taxon>
        <taxon>Melaminivora</taxon>
    </lineage>
</organism>
<evidence type="ECO:0000313" key="1">
    <source>
        <dbReference type="EMBL" id="PWW47740.1"/>
    </source>
</evidence>
<name>A0A317RDB6_9BURK</name>
<gene>
    <name evidence="1" type="ORF">DFR36_102113</name>
</gene>
<accession>A0A317RDB6</accession>
<comment type="caution">
    <text evidence="1">The sequence shown here is derived from an EMBL/GenBank/DDBJ whole genome shotgun (WGS) entry which is preliminary data.</text>
</comment>
<keyword evidence="2" id="KW-1185">Reference proteome</keyword>
<dbReference type="OrthoDB" id="10005085at2"/>
<protein>
    <submittedName>
        <fullName evidence="1">Uncharacterized protein</fullName>
    </submittedName>
</protein>
<dbReference type="RefSeq" id="WP_019373491.1">
    <property type="nucleotide sequence ID" value="NZ_ALEE01000277.1"/>
</dbReference>
<dbReference type="AlphaFoldDB" id="A0A317RDB6"/>
<dbReference type="EMBL" id="QGUB01000002">
    <property type="protein sequence ID" value="PWW47740.1"/>
    <property type="molecule type" value="Genomic_DNA"/>
</dbReference>
<reference evidence="1 2" key="1">
    <citation type="submission" date="2018-05" db="EMBL/GenBank/DDBJ databases">
        <title>Genomic Encyclopedia of Type Strains, Phase IV (KMG-IV): sequencing the most valuable type-strain genomes for metagenomic binning, comparative biology and taxonomic classification.</title>
        <authorList>
            <person name="Goeker M."/>
        </authorList>
    </citation>
    <scope>NUCLEOTIDE SEQUENCE [LARGE SCALE GENOMIC DNA]</scope>
    <source>
        <strain evidence="1 2">DSM 26006</strain>
    </source>
</reference>
<dbReference type="Proteomes" id="UP000246483">
    <property type="component" value="Unassembled WGS sequence"/>
</dbReference>
<sequence>MQSSFERRIARLEAVLHERDREPLRIFARVINHPLQGFVAYPAGPQIDRLTDETPEALERRCAELAPAVMVWRST</sequence>